<dbReference type="OrthoDB" id="9779457at2"/>
<dbReference type="Proteomes" id="UP000244755">
    <property type="component" value="Chromosome 1"/>
</dbReference>
<proteinExistence type="predicted"/>
<dbReference type="InterPro" id="IPR009010">
    <property type="entry name" value="Asp_de-COase-like_dom_sf"/>
</dbReference>
<dbReference type="CDD" id="cd02784">
    <property type="entry name" value="MopB_CT_PHLH"/>
    <property type="match status" value="1"/>
</dbReference>
<dbReference type="SUPFAM" id="SSF53706">
    <property type="entry name" value="Formate dehydrogenase/DMSO reductase, domains 1-3"/>
    <property type="match status" value="1"/>
</dbReference>
<feature type="domain" description="4Fe-4S ferredoxin-type" evidence="1">
    <location>
        <begin position="841"/>
        <end position="870"/>
    </location>
</feature>
<dbReference type="CDD" id="cd10551">
    <property type="entry name" value="PsrB"/>
    <property type="match status" value="1"/>
</dbReference>
<name>A0A2R4WJ03_9HYPH</name>
<dbReference type="Gene3D" id="2.20.25.90">
    <property type="entry name" value="ADC-like domains"/>
    <property type="match status" value="1"/>
</dbReference>
<evidence type="ECO:0000313" key="2">
    <source>
        <dbReference type="EMBL" id="AWB21524.1"/>
    </source>
</evidence>
<dbReference type="Gene3D" id="3.30.2070.10">
    <property type="entry name" value="Formate dehydrogenase/DMSO reductase"/>
    <property type="match status" value="1"/>
</dbReference>
<dbReference type="NCBIfam" id="TIGR04519">
    <property type="entry name" value="MoCo_extend_TAT"/>
    <property type="match status" value="1"/>
</dbReference>
<dbReference type="InterPro" id="IPR030948">
    <property type="entry name" value="TAT_var_transloc_signal_dom"/>
</dbReference>
<dbReference type="PANTHER" id="PTHR42783:SF3">
    <property type="entry name" value="GLUTAMATE SYNTHASE [NADPH] SMALL CHAIN-RELATED"/>
    <property type="match status" value="1"/>
</dbReference>
<dbReference type="Gene3D" id="3.30.70.20">
    <property type="match status" value="2"/>
</dbReference>
<feature type="domain" description="4Fe-4S ferredoxin-type" evidence="1">
    <location>
        <begin position="754"/>
        <end position="784"/>
    </location>
</feature>
<dbReference type="PANTHER" id="PTHR42783">
    <property type="entry name" value="GLUTAMATE SYNTHASE [NADPH] SMALL CHAIN"/>
    <property type="match status" value="1"/>
</dbReference>
<dbReference type="Pfam" id="PF13247">
    <property type="entry name" value="Fer4_11"/>
    <property type="match status" value="1"/>
</dbReference>
<sequence>MSDHIGALRARLAAGDGPAFWRSLDAVADSPEFRAFLDTEYPAAARLAAAPDRRGFLKLMAASFAMSGLAACGQPDGRTQEIPYVRQPERIVPGAPLAYASAALIDGFANGITVTTRNGRPLKIEGNAEHPWSRGGTDVFGQASVLGLYDPFRLQTPQALGRPSSWQAFRAAMTGRFAALKAGDGGRGLHLLTGPVTSPSLAAQIAAMRRDFPEMRWHVSAPTGREALYEGARLAHGRPLETRWRFDRAQVLVSLDGDMLDPGPGQVGQARDWVEARRKAAAEGRLLALHHAGPSPNLTSAKADSPLALSSDGLDRLVRDLLAEAGGGTAEERRGPAAAWRQKAFAALNAARGSGLVLAGAQAGPELLAQVHRLNAALGNTGRTVFHTAPVPVLEPEPLAALAEAMRRGEVQVLVMLDVNPVYDAPGDLGFLEALARVPLKIHAGLYQDETAFHCDWNLPLAHPLEAWGDARSLDGTVTLIQPTIRPLYDGRSVPEILSILTDAEAKDGAALLDAHWRRPGEGEAAWTTRREAFLQAGFLADTALPPETVGVPVPATVAPSRPAPSPAGPARRVEVLFRPDAGVWDGSLANLAWLQELPKPLTKVVWGNVIAVSPVLAEREELRQGDVVTLEAEGRRIEGPVWIQPGQAEDTVTVSLGYGRKIPEQLADGLGYDAYRLRRSATPWRLTEATLAATGRKAPPVTTQNHGTMEGHDFVRVQAVGSAAPVASREAPPSLYPPAPTSPGGRYGHERAWGMVIDLDACIGCNACVTACQSENNIPVVGQEEVRLGRWLHWLRIDRYYEGGLDDPKTHFMPVPCMHCEQAPCEVGCPVEATVHDREGLNLMVYNRCVGTRACSSYCPYKVRRFNYLDYSGDTAPVQQQQRNPEVTVRARGVMEKCTYCVQRIAAGRIDSTKGDHAPIPDGAVETACQGACPTRAITFGDLRDSGSRVAAAAADPRNYGLLSELNTRPRTTYLARLVEQASVKDSSRDPSARPGGSL</sequence>
<keyword evidence="3" id="KW-1185">Reference proteome</keyword>
<protein>
    <submittedName>
        <fullName evidence="2">4Fe-4S dicluster domain-containing protein</fullName>
    </submittedName>
</protein>
<dbReference type="Gene3D" id="3.40.228.10">
    <property type="entry name" value="Dimethylsulfoxide Reductase, domain 2"/>
    <property type="match status" value="1"/>
</dbReference>
<accession>A0A2R4WJ03</accession>
<dbReference type="KEGG" id="mee:DA075_11855"/>
<dbReference type="SUPFAM" id="SSF50692">
    <property type="entry name" value="ADC-like"/>
    <property type="match status" value="1"/>
</dbReference>
<evidence type="ECO:0000259" key="1">
    <source>
        <dbReference type="PROSITE" id="PS51379"/>
    </source>
</evidence>
<gene>
    <name evidence="2" type="ORF">DA075_11855</name>
</gene>
<reference evidence="2 3" key="1">
    <citation type="submission" date="2018-04" db="EMBL/GenBank/DDBJ databases">
        <title>Methylobacterium sp. PR1016A genome.</title>
        <authorList>
            <person name="Park W."/>
        </authorList>
    </citation>
    <scope>NUCLEOTIDE SEQUENCE [LARGE SCALE GENOMIC DNA]</scope>
    <source>
        <strain evidence="2 3">PR1016A</strain>
    </source>
</reference>
<dbReference type="SUPFAM" id="SSF54862">
    <property type="entry name" value="4Fe-4S ferredoxins"/>
    <property type="match status" value="1"/>
</dbReference>
<evidence type="ECO:0000313" key="3">
    <source>
        <dbReference type="Proteomes" id="UP000244755"/>
    </source>
</evidence>
<organism evidence="2 3">
    <name type="scientific">Methylobacterium currus</name>
    <dbReference type="NCBI Taxonomy" id="2051553"/>
    <lineage>
        <taxon>Bacteria</taxon>
        <taxon>Pseudomonadati</taxon>
        <taxon>Pseudomonadota</taxon>
        <taxon>Alphaproteobacteria</taxon>
        <taxon>Hyphomicrobiales</taxon>
        <taxon>Methylobacteriaceae</taxon>
        <taxon>Methylobacterium</taxon>
    </lineage>
</organism>
<dbReference type="EMBL" id="CP028843">
    <property type="protein sequence ID" value="AWB21524.1"/>
    <property type="molecule type" value="Genomic_DNA"/>
</dbReference>
<dbReference type="AlphaFoldDB" id="A0A2R4WJ03"/>
<dbReference type="InterPro" id="IPR017896">
    <property type="entry name" value="4Fe4S_Fe-S-bd"/>
</dbReference>
<dbReference type="RefSeq" id="WP_099953399.1">
    <property type="nucleotide sequence ID" value="NZ_CP028843.1"/>
</dbReference>
<dbReference type="Gene3D" id="2.40.40.20">
    <property type="match status" value="1"/>
</dbReference>
<dbReference type="Gene3D" id="3.40.50.740">
    <property type="match status" value="1"/>
</dbReference>
<dbReference type="PROSITE" id="PS51379">
    <property type="entry name" value="4FE4S_FER_2"/>
    <property type="match status" value="2"/>
</dbReference>
<dbReference type="Pfam" id="PF00037">
    <property type="entry name" value="Fer4"/>
    <property type="match status" value="1"/>
</dbReference>